<dbReference type="OrthoDB" id="3258386at2759"/>
<keyword evidence="2" id="KW-1185">Reference proteome</keyword>
<protein>
    <recommendedName>
        <fullName evidence="3">F-box domain-containing protein</fullName>
    </recommendedName>
</protein>
<dbReference type="InterPro" id="IPR032675">
    <property type="entry name" value="LRR_dom_sf"/>
</dbReference>
<evidence type="ECO:0008006" key="3">
    <source>
        <dbReference type="Google" id="ProtNLM"/>
    </source>
</evidence>
<name>A0A5C3LPM7_9AGAR</name>
<dbReference type="EMBL" id="ML213630">
    <property type="protein sequence ID" value="TFK34547.1"/>
    <property type="molecule type" value="Genomic_DNA"/>
</dbReference>
<dbReference type="STRING" id="68775.A0A5C3LPM7"/>
<accession>A0A5C3LPM7</accession>
<dbReference type="SUPFAM" id="SSF52047">
    <property type="entry name" value="RNI-like"/>
    <property type="match status" value="1"/>
</dbReference>
<evidence type="ECO:0000313" key="1">
    <source>
        <dbReference type="EMBL" id="TFK34547.1"/>
    </source>
</evidence>
<dbReference type="AlphaFoldDB" id="A0A5C3LPM7"/>
<gene>
    <name evidence="1" type="ORF">BDQ12DRAFT_715225</name>
</gene>
<evidence type="ECO:0000313" key="2">
    <source>
        <dbReference type="Proteomes" id="UP000308652"/>
    </source>
</evidence>
<organism evidence="1 2">
    <name type="scientific">Crucibulum laeve</name>
    <dbReference type="NCBI Taxonomy" id="68775"/>
    <lineage>
        <taxon>Eukaryota</taxon>
        <taxon>Fungi</taxon>
        <taxon>Dikarya</taxon>
        <taxon>Basidiomycota</taxon>
        <taxon>Agaricomycotina</taxon>
        <taxon>Agaricomycetes</taxon>
        <taxon>Agaricomycetidae</taxon>
        <taxon>Agaricales</taxon>
        <taxon>Agaricineae</taxon>
        <taxon>Nidulariaceae</taxon>
        <taxon>Crucibulum</taxon>
    </lineage>
</organism>
<proteinExistence type="predicted"/>
<sequence>MHPCLEIDELFTAIAKEVRFGSHIKKPGRVNVFSLVKTCRAFKDPALGVLWSLITTPMPLLNLLPNDLREIKAMEFEGREVETLTFKRAAIPSDWERFDHYAQLVIKFGDTGPPARFVNIDPKVLQILAGRGKVLLPNMQKIVLTSRGMLQIAPILLSPRVEVCSTEAPWEDLRDLGSALFKSIALNSPHLKTFRAYLPGDPGPSEEELQRHVMPQLSQIVLKLPYLEKFHSNWIESQIEDDAIRHLMVLPTMRDLGTFLSSYSAVNNPKPPMGTARCALKYLGVMCYDLAASGLITLLEETMPVNLCTLSVISLRRCTPTSDLQRLFQLLNIICSSNDFSSLFIHEYNQDDPNYDFTITLPVLQPLLKFCNITALDLQAHPLNATDSDLLVIASSFPRLEKLRFGFLKHLDDHLITFQGLLHIAEHCRSMTVLGLSFRADFPAGDLFPCTENCKHENLKLLEVGYSKVGDADKTSTFIRTLFPRLKGIDRDMFPVGNDPNRKEWDEVRNLLGIKSYEFELY</sequence>
<reference evidence="1 2" key="1">
    <citation type="journal article" date="2019" name="Nat. Ecol. Evol.">
        <title>Megaphylogeny resolves global patterns of mushroom evolution.</title>
        <authorList>
            <person name="Varga T."/>
            <person name="Krizsan K."/>
            <person name="Foldi C."/>
            <person name="Dima B."/>
            <person name="Sanchez-Garcia M."/>
            <person name="Sanchez-Ramirez S."/>
            <person name="Szollosi G.J."/>
            <person name="Szarkandi J.G."/>
            <person name="Papp V."/>
            <person name="Albert L."/>
            <person name="Andreopoulos W."/>
            <person name="Angelini C."/>
            <person name="Antonin V."/>
            <person name="Barry K.W."/>
            <person name="Bougher N.L."/>
            <person name="Buchanan P."/>
            <person name="Buyck B."/>
            <person name="Bense V."/>
            <person name="Catcheside P."/>
            <person name="Chovatia M."/>
            <person name="Cooper J."/>
            <person name="Damon W."/>
            <person name="Desjardin D."/>
            <person name="Finy P."/>
            <person name="Geml J."/>
            <person name="Haridas S."/>
            <person name="Hughes K."/>
            <person name="Justo A."/>
            <person name="Karasinski D."/>
            <person name="Kautmanova I."/>
            <person name="Kiss B."/>
            <person name="Kocsube S."/>
            <person name="Kotiranta H."/>
            <person name="LaButti K.M."/>
            <person name="Lechner B.E."/>
            <person name="Liimatainen K."/>
            <person name="Lipzen A."/>
            <person name="Lukacs Z."/>
            <person name="Mihaltcheva S."/>
            <person name="Morgado L.N."/>
            <person name="Niskanen T."/>
            <person name="Noordeloos M.E."/>
            <person name="Ohm R.A."/>
            <person name="Ortiz-Santana B."/>
            <person name="Ovrebo C."/>
            <person name="Racz N."/>
            <person name="Riley R."/>
            <person name="Savchenko A."/>
            <person name="Shiryaev A."/>
            <person name="Soop K."/>
            <person name="Spirin V."/>
            <person name="Szebenyi C."/>
            <person name="Tomsovsky M."/>
            <person name="Tulloss R.E."/>
            <person name="Uehling J."/>
            <person name="Grigoriev I.V."/>
            <person name="Vagvolgyi C."/>
            <person name="Papp T."/>
            <person name="Martin F.M."/>
            <person name="Miettinen O."/>
            <person name="Hibbett D.S."/>
            <person name="Nagy L.G."/>
        </authorList>
    </citation>
    <scope>NUCLEOTIDE SEQUENCE [LARGE SCALE GENOMIC DNA]</scope>
    <source>
        <strain evidence="1 2">CBS 166.37</strain>
    </source>
</reference>
<dbReference type="Gene3D" id="3.80.10.10">
    <property type="entry name" value="Ribonuclease Inhibitor"/>
    <property type="match status" value="1"/>
</dbReference>
<dbReference type="Proteomes" id="UP000308652">
    <property type="component" value="Unassembled WGS sequence"/>
</dbReference>